<keyword evidence="1" id="KW-0472">Membrane</keyword>
<evidence type="ECO:0000313" key="2">
    <source>
        <dbReference type="EMBL" id="MBX54726.1"/>
    </source>
</evidence>
<organism evidence="2">
    <name type="scientific">Rhizophora mucronata</name>
    <name type="common">Asiatic mangrove</name>
    <dbReference type="NCBI Taxonomy" id="61149"/>
    <lineage>
        <taxon>Eukaryota</taxon>
        <taxon>Viridiplantae</taxon>
        <taxon>Streptophyta</taxon>
        <taxon>Embryophyta</taxon>
        <taxon>Tracheophyta</taxon>
        <taxon>Spermatophyta</taxon>
        <taxon>Magnoliopsida</taxon>
        <taxon>eudicotyledons</taxon>
        <taxon>Gunneridae</taxon>
        <taxon>Pentapetalae</taxon>
        <taxon>rosids</taxon>
        <taxon>fabids</taxon>
        <taxon>Malpighiales</taxon>
        <taxon>Rhizophoraceae</taxon>
        <taxon>Rhizophora</taxon>
    </lineage>
</organism>
<evidence type="ECO:0000256" key="1">
    <source>
        <dbReference type="SAM" id="Phobius"/>
    </source>
</evidence>
<proteinExistence type="predicted"/>
<protein>
    <submittedName>
        <fullName evidence="2">Uncharacterized protein</fullName>
    </submittedName>
</protein>
<sequence length="40" mass="4580">MLICSCCHLKLGVLVLCSHDLAFGVIYVRWIYTYPYGCKP</sequence>
<feature type="transmembrane region" description="Helical" evidence="1">
    <location>
        <begin position="12"/>
        <end position="32"/>
    </location>
</feature>
<accession>A0A2P2PJ39</accession>
<name>A0A2P2PJ39_RHIMU</name>
<dbReference type="EMBL" id="GGEC01074242">
    <property type="protein sequence ID" value="MBX54726.1"/>
    <property type="molecule type" value="Transcribed_RNA"/>
</dbReference>
<reference evidence="2" key="1">
    <citation type="submission" date="2018-02" db="EMBL/GenBank/DDBJ databases">
        <title>Rhizophora mucronata_Transcriptome.</title>
        <authorList>
            <person name="Meera S.P."/>
            <person name="Sreeshan A."/>
            <person name="Augustine A."/>
        </authorList>
    </citation>
    <scope>NUCLEOTIDE SEQUENCE</scope>
    <source>
        <tissue evidence="2">Leaf</tissue>
    </source>
</reference>
<keyword evidence="1" id="KW-1133">Transmembrane helix</keyword>
<keyword evidence="1" id="KW-0812">Transmembrane</keyword>
<dbReference type="AlphaFoldDB" id="A0A2P2PJ39"/>